<proteinExistence type="predicted"/>
<feature type="coiled-coil region" evidence="1">
    <location>
        <begin position="134"/>
        <end position="161"/>
    </location>
</feature>
<keyword evidence="3" id="KW-1185">Reference proteome</keyword>
<gene>
    <name evidence="2" type="ORF">FHW36_11834</name>
</gene>
<sequence>MAEYTTTKLEVTLKTRLDKDRGKVGLNDYIVSMVTFFDVTGAKPTDFQTHPTIQLRKDIDRVIAIQKAQEKDYKDSFKTILTEIREGKNERFSSAAQLSVPIEQSANLPATGQPIDDETLLKLGEKFEELQQQLQTERSIGSDLRREIEQLRKERQDSRINSAGGNNRTGEALELYNWLKATMKKNTFNDDYIISKSAYQAFIERIDKLLK</sequence>
<accession>A0A561P0Z4</accession>
<dbReference type="OrthoDB" id="9907344at2"/>
<protein>
    <submittedName>
        <fullName evidence="2">Uncharacterized protein</fullName>
    </submittedName>
</protein>
<evidence type="ECO:0000256" key="1">
    <source>
        <dbReference type="SAM" id="Coils"/>
    </source>
</evidence>
<keyword evidence="1" id="KW-0175">Coiled coil</keyword>
<comment type="caution">
    <text evidence="2">The sequence shown here is derived from an EMBL/GenBank/DDBJ whole genome shotgun (WGS) entry which is preliminary data.</text>
</comment>
<dbReference type="NCBIfam" id="NF041200">
    <property type="entry name" value="mob_BfmA_Nterm"/>
    <property type="match status" value="1"/>
</dbReference>
<dbReference type="RefSeq" id="WP_145675286.1">
    <property type="nucleotide sequence ID" value="NZ_VIWO01000018.1"/>
</dbReference>
<organism evidence="2 3">
    <name type="scientific">Chitinophaga polysaccharea</name>
    <dbReference type="NCBI Taxonomy" id="1293035"/>
    <lineage>
        <taxon>Bacteria</taxon>
        <taxon>Pseudomonadati</taxon>
        <taxon>Bacteroidota</taxon>
        <taxon>Chitinophagia</taxon>
        <taxon>Chitinophagales</taxon>
        <taxon>Chitinophagaceae</taxon>
        <taxon>Chitinophaga</taxon>
    </lineage>
</organism>
<dbReference type="Proteomes" id="UP000320811">
    <property type="component" value="Unassembled WGS sequence"/>
</dbReference>
<dbReference type="InterPro" id="IPR048012">
    <property type="entry name" value="BfmA-like_N"/>
</dbReference>
<reference evidence="2 3" key="1">
    <citation type="submission" date="2019-06" db="EMBL/GenBank/DDBJ databases">
        <title>Sorghum-associated microbial communities from plants grown in Nebraska, USA.</title>
        <authorList>
            <person name="Schachtman D."/>
        </authorList>
    </citation>
    <scope>NUCLEOTIDE SEQUENCE [LARGE SCALE GENOMIC DNA]</scope>
    <source>
        <strain evidence="2 3">1209</strain>
    </source>
</reference>
<name>A0A561P0Z4_9BACT</name>
<evidence type="ECO:0000313" key="2">
    <source>
        <dbReference type="EMBL" id="TWF31740.1"/>
    </source>
</evidence>
<evidence type="ECO:0000313" key="3">
    <source>
        <dbReference type="Proteomes" id="UP000320811"/>
    </source>
</evidence>
<dbReference type="EMBL" id="VIWO01000018">
    <property type="protein sequence ID" value="TWF31740.1"/>
    <property type="molecule type" value="Genomic_DNA"/>
</dbReference>
<dbReference type="AlphaFoldDB" id="A0A561P0Z4"/>